<gene>
    <name evidence="1" type="ORF">QTN89_10470</name>
</gene>
<comment type="caution">
    <text evidence="1">The sequence shown here is derived from an EMBL/GenBank/DDBJ whole genome shotgun (WGS) entry which is preliminary data.</text>
</comment>
<dbReference type="RefSeq" id="WP_289163394.1">
    <property type="nucleotide sequence ID" value="NZ_JASZZN010000006.1"/>
</dbReference>
<sequence length="225" mass="23356">MVKTLIFRHTPSQSITTNITARDADTLVGSAGRTTTEHTNAAGFYAVDVDDVAAGYYRFSADSGAATGYVYIGDADAVYHGCDDPLSAETLALANVAAADSGSSTAAVDGGIFSGSQVSLHQDDDYTGDTKLTFTITHPTRDYSGVDGGSFGFGGEPGAPDLEKTPAIVSKGVGSLVMTVEIPKADLQIDAGNYRYTLKAYTGTNRQTVDEGTVTVNATYVSFSS</sequence>
<dbReference type="Proteomes" id="UP001239462">
    <property type="component" value="Unassembled WGS sequence"/>
</dbReference>
<evidence type="ECO:0000313" key="1">
    <source>
        <dbReference type="EMBL" id="MDM4015855.1"/>
    </source>
</evidence>
<protein>
    <submittedName>
        <fullName evidence="1">Uncharacterized protein</fullName>
    </submittedName>
</protein>
<accession>A0ABT7PH70</accession>
<keyword evidence="2" id="KW-1185">Reference proteome</keyword>
<reference evidence="1 2" key="1">
    <citation type="submission" date="2023-06" db="EMBL/GenBank/DDBJ databases">
        <title>Roseiconus lacunae JC819 isolated from Gulf of Mannar region, Tamil Nadu.</title>
        <authorList>
            <person name="Pk S."/>
            <person name="Ch S."/>
            <person name="Ch V.R."/>
        </authorList>
    </citation>
    <scope>NUCLEOTIDE SEQUENCE [LARGE SCALE GENOMIC DNA]</scope>
    <source>
        <strain evidence="1 2">JC819</strain>
    </source>
</reference>
<proteinExistence type="predicted"/>
<organism evidence="1 2">
    <name type="scientific">Roseiconus lacunae</name>
    <dbReference type="NCBI Taxonomy" id="2605694"/>
    <lineage>
        <taxon>Bacteria</taxon>
        <taxon>Pseudomonadati</taxon>
        <taxon>Planctomycetota</taxon>
        <taxon>Planctomycetia</taxon>
        <taxon>Pirellulales</taxon>
        <taxon>Pirellulaceae</taxon>
        <taxon>Roseiconus</taxon>
    </lineage>
</organism>
<evidence type="ECO:0000313" key="2">
    <source>
        <dbReference type="Proteomes" id="UP001239462"/>
    </source>
</evidence>
<name>A0ABT7PH70_9BACT</name>
<dbReference type="EMBL" id="JASZZN010000006">
    <property type="protein sequence ID" value="MDM4015855.1"/>
    <property type="molecule type" value="Genomic_DNA"/>
</dbReference>